<dbReference type="InterPro" id="IPR038414">
    <property type="entry name" value="CcoP_N_sf"/>
</dbReference>
<feature type="binding site" description="covalent" evidence="21">
    <location>
        <position position="119"/>
    </location>
    <ligand>
        <name>heme c</name>
        <dbReference type="ChEBI" id="CHEBI:61717"/>
        <label>1</label>
    </ligand>
</feature>
<keyword evidence="7 19" id="KW-0349">Heme</keyword>
<feature type="binding site" description="axial binding residue" evidence="20">
    <location>
        <position position="123"/>
    </location>
    <ligand>
        <name>heme c</name>
        <dbReference type="ChEBI" id="CHEBI:61717"/>
        <label>1</label>
    </ligand>
    <ligandPart>
        <name>Fe</name>
        <dbReference type="ChEBI" id="CHEBI:18248"/>
    </ligandPart>
</feature>
<dbReference type="STRING" id="1921010.MMIC_P0198"/>
<keyword evidence="11" id="KW-0677">Repeat</keyword>
<dbReference type="GO" id="GO:0005506">
    <property type="term" value="F:iron ion binding"/>
    <property type="evidence" value="ECO:0007669"/>
    <property type="project" value="InterPro"/>
</dbReference>
<proteinExistence type="inferred from homology"/>
<dbReference type="GO" id="GO:0005886">
    <property type="term" value="C:plasma membrane"/>
    <property type="evidence" value="ECO:0007669"/>
    <property type="project" value="UniProtKB-SubCell"/>
</dbReference>
<dbReference type="PANTHER" id="PTHR33751">
    <property type="entry name" value="CBB3-TYPE CYTOCHROME C OXIDASE SUBUNIT FIXP"/>
    <property type="match status" value="1"/>
</dbReference>
<evidence type="ECO:0000256" key="15">
    <source>
        <dbReference type="ARBA" id="ARBA00023002"/>
    </source>
</evidence>
<feature type="binding site" description="covalent" evidence="21">
    <location>
        <position position="203"/>
    </location>
    <ligand>
        <name>heme c</name>
        <dbReference type="ChEBI" id="CHEBI:61717"/>
        <label>2</label>
    </ligand>
</feature>
<evidence type="ECO:0000256" key="19">
    <source>
        <dbReference type="PIRNR" id="PIRNR000006"/>
    </source>
</evidence>
<evidence type="ECO:0000256" key="6">
    <source>
        <dbReference type="ARBA" id="ARBA00022519"/>
    </source>
</evidence>
<dbReference type="PANTHER" id="PTHR33751:SF1">
    <property type="entry name" value="CBB3-TYPE CYTOCHROME C OXIDASE SUBUNIT FIXP"/>
    <property type="match status" value="1"/>
</dbReference>
<evidence type="ECO:0000256" key="14">
    <source>
        <dbReference type="ARBA" id="ARBA00022989"/>
    </source>
</evidence>
<dbReference type="OrthoDB" id="5296980at2"/>
<dbReference type="GO" id="GO:0009055">
    <property type="term" value="F:electron transfer activity"/>
    <property type="evidence" value="ECO:0007669"/>
    <property type="project" value="InterPro"/>
</dbReference>
<feature type="region of interest" description="Disordered" evidence="22">
    <location>
        <begin position="1"/>
        <end position="20"/>
    </location>
</feature>
<dbReference type="AlphaFoldDB" id="A0A1L8CK61"/>
<evidence type="ECO:0000256" key="20">
    <source>
        <dbReference type="PIRSR" id="PIRSR000006-1"/>
    </source>
</evidence>
<dbReference type="InterPro" id="IPR036909">
    <property type="entry name" value="Cyt_c-like_dom_sf"/>
</dbReference>
<keyword evidence="16 19" id="KW-0408">Iron</keyword>
<feature type="binding site" description="axial binding residue" evidence="20">
    <location>
        <position position="163"/>
    </location>
    <ligand>
        <name>heme c</name>
        <dbReference type="ChEBI" id="CHEBI:61717"/>
        <label>2</label>
    </ligand>
    <ligandPart>
        <name>Fe</name>
        <dbReference type="ChEBI" id="CHEBI:18248"/>
    </ligandPart>
</feature>
<name>A0A1L8CK61_9PROT</name>
<feature type="binding site" description="covalent" evidence="21">
    <location>
        <position position="122"/>
    </location>
    <ligand>
        <name>heme c</name>
        <dbReference type="ChEBI" id="CHEBI:61717"/>
        <label>1</label>
    </ligand>
</feature>
<comment type="function">
    <text evidence="19">C-type cytochrome. Part of the cbb3-type cytochrome c oxidase complex.</text>
</comment>
<feature type="binding site" description="covalent" evidence="21">
    <location>
        <position position="206"/>
    </location>
    <ligand>
        <name>heme c</name>
        <dbReference type="ChEBI" id="CHEBI:61717"/>
        <label>2</label>
    </ligand>
</feature>
<comment type="subcellular location">
    <subcellularLocation>
        <location evidence="1 19">Cell inner membrane</location>
    </subcellularLocation>
</comment>
<dbReference type="EMBL" id="BDFD01000001">
    <property type="protein sequence ID" value="GAV19265.1"/>
    <property type="molecule type" value="Genomic_DNA"/>
</dbReference>
<dbReference type="Pfam" id="PF13442">
    <property type="entry name" value="Cytochrome_CBB3"/>
    <property type="match status" value="2"/>
</dbReference>
<comment type="pathway">
    <text evidence="2 19">Energy metabolism; oxidative phosphorylation.</text>
</comment>
<feature type="binding site" description="axial binding residue" evidence="20">
    <location>
        <position position="207"/>
    </location>
    <ligand>
        <name>heme c</name>
        <dbReference type="ChEBI" id="CHEBI:61717"/>
        <label>2</label>
    </ligand>
    <ligandPart>
        <name>Fe</name>
        <dbReference type="ChEBI" id="CHEBI:18248"/>
    </ligandPart>
</feature>
<keyword evidence="17 19" id="KW-0406">Ion transport</keyword>
<keyword evidence="9 23" id="KW-0812">Transmembrane</keyword>
<dbReference type="SUPFAM" id="SSF46626">
    <property type="entry name" value="Cytochrome c"/>
    <property type="match status" value="2"/>
</dbReference>
<dbReference type="NCBIfam" id="TIGR00782">
    <property type="entry name" value="ccoP"/>
    <property type="match status" value="1"/>
</dbReference>
<keyword evidence="13 19" id="KW-0249">Electron transport</keyword>
<keyword evidence="10 19" id="KW-0479">Metal-binding</keyword>
<keyword evidence="26" id="KW-1185">Reference proteome</keyword>
<evidence type="ECO:0000256" key="17">
    <source>
        <dbReference type="ARBA" id="ARBA00023065"/>
    </source>
</evidence>
<feature type="binding site" description="axial binding residue" evidence="20">
    <location>
        <position position="262"/>
    </location>
    <ligand>
        <name>heme c</name>
        <dbReference type="ChEBI" id="CHEBI:61717"/>
        <label>1</label>
    </ligand>
    <ligandPart>
        <name>Fe</name>
        <dbReference type="ChEBI" id="CHEBI:18248"/>
    </ligandPart>
</feature>
<evidence type="ECO:0000256" key="4">
    <source>
        <dbReference type="ARBA" id="ARBA00022448"/>
    </source>
</evidence>
<keyword evidence="4 19" id="KW-0813">Transport</keyword>
<dbReference type="InterPro" id="IPR009056">
    <property type="entry name" value="Cyt_c-like_dom"/>
</dbReference>
<dbReference type="GO" id="GO:0016491">
    <property type="term" value="F:oxidoreductase activity"/>
    <property type="evidence" value="ECO:0007669"/>
    <property type="project" value="UniProtKB-KW"/>
</dbReference>
<evidence type="ECO:0000256" key="8">
    <source>
        <dbReference type="ARBA" id="ARBA00022660"/>
    </source>
</evidence>
<feature type="transmembrane region" description="Helical" evidence="23">
    <location>
        <begin position="30"/>
        <end position="48"/>
    </location>
</feature>
<evidence type="ECO:0000256" key="16">
    <source>
        <dbReference type="ARBA" id="ARBA00023004"/>
    </source>
</evidence>
<dbReference type="Gene3D" id="6.10.280.130">
    <property type="match status" value="1"/>
</dbReference>
<dbReference type="InterPro" id="IPR032858">
    <property type="entry name" value="CcoP_N"/>
</dbReference>
<evidence type="ECO:0000259" key="24">
    <source>
        <dbReference type="PROSITE" id="PS51007"/>
    </source>
</evidence>
<accession>A0A1L8CK61</accession>
<dbReference type="GO" id="GO:1902600">
    <property type="term" value="P:proton transmembrane transport"/>
    <property type="evidence" value="ECO:0007669"/>
    <property type="project" value="UniProtKB-KW"/>
</dbReference>
<evidence type="ECO:0000256" key="22">
    <source>
        <dbReference type="SAM" id="MobiDB-lite"/>
    </source>
</evidence>
<evidence type="ECO:0000256" key="5">
    <source>
        <dbReference type="ARBA" id="ARBA00022475"/>
    </source>
</evidence>
<evidence type="ECO:0000256" key="18">
    <source>
        <dbReference type="ARBA" id="ARBA00023136"/>
    </source>
</evidence>
<comment type="caution">
    <text evidence="25">The sequence shown here is derived from an EMBL/GenBank/DDBJ whole genome shotgun (WGS) entry which is preliminary data.</text>
</comment>
<evidence type="ECO:0000256" key="1">
    <source>
        <dbReference type="ARBA" id="ARBA00004533"/>
    </source>
</evidence>
<dbReference type="PIRSF" id="PIRSF000006">
    <property type="entry name" value="Cbb3-Cox_fixP"/>
    <property type="match status" value="1"/>
</dbReference>
<evidence type="ECO:0000256" key="9">
    <source>
        <dbReference type="ARBA" id="ARBA00022692"/>
    </source>
</evidence>
<dbReference type="InterPro" id="IPR004678">
    <property type="entry name" value="Cyt_c_oxidase_cbb3_su3"/>
</dbReference>
<evidence type="ECO:0000313" key="25">
    <source>
        <dbReference type="EMBL" id="GAV19265.1"/>
    </source>
</evidence>
<keyword evidence="18 19" id="KW-0472">Membrane</keyword>
<comment type="similarity">
    <text evidence="3 19">Belongs to the CcoP / FixP family.</text>
</comment>
<feature type="domain" description="Cytochrome c" evidence="24">
    <location>
        <begin position="189"/>
        <end position="285"/>
    </location>
</feature>
<dbReference type="GO" id="GO:0006119">
    <property type="term" value="P:oxidative phosphorylation"/>
    <property type="evidence" value="ECO:0007669"/>
    <property type="project" value="UniProtKB-UniPathway"/>
</dbReference>
<dbReference type="InterPro" id="IPR050597">
    <property type="entry name" value="Cytochrome_c_Oxidase_Subunit"/>
</dbReference>
<evidence type="ECO:0000256" key="10">
    <source>
        <dbReference type="ARBA" id="ARBA00022723"/>
    </source>
</evidence>
<keyword evidence="14 23" id="KW-1133">Transmembrane helix</keyword>
<comment type="subunit">
    <text evidence="19">Component of the cbb3-type cytochrome c oxidase.</text>
</comment>
<keyword evidence="6 19" id="KW-0997">Cell inner membrane</keyword>
<evidence type="ECO:0000256" key="2">
    <source>
        <dbReference type="ARBA" id="ARBA00004673"/>
    </source>
</evidence>
<evidence type="ECO:0000256" key="7">
    <source>
        <dbReference type="ARBA" id="ARBA00022617"/>
    </source>
</evidence>
<dbReference type="InterPro" id="IPR008168">
    <property type="entry name" value="Cyt_C_IC"/>
</dbReference>
<dbReference type="Proteomes" id="UP000231632">
    <property type="component" value="Unassembled WGS sequence"/>
</dbReference>
<reference evidence="25 26" key="1">
    <citation type="journal article" date="2017" name="Arch. Microbiol.">
        <title>Mariprofundus micogutta sp. nov., a novel iron-oxidizing zetaproteobacterium isolated from a deep-sea hydrothermal field at the Bayonnaise knoll of the Izu-Ogasawara arc, and a description of Mariprofundales ord. nov. and Zetaproteobacteria classis nov.</title>
        <authorList>
            <person name="Makita H."/>
            <person name="Tanaka E."/>
            <person name="Mitsunobu S."/>
            <person name="Miyazaki M."/>
            <person name="Nunoura T."/>
            <person name="Uematsu K."/>
            <person name="Takaki Y."/>
            <person name="Nishi S."/>
            <person name="Shimamura S."/>
            <person name="Takai K."/>
        </authorList>
    </citation>
    <scope>NUCLEOTIDE SEQUENCE [LARGE SCALE GENOMIC DNA]</scope>
    <source>
        <strain evidence="25 26">ET2</strain>
    </source>
</reference>
<evidence type="ECO:0000256" key="12">
    <source>
        <dbReference type="ARBA" id="ARBA00022781"/>
    </source>
</evidence>
<evidence type="ECO:0000256" key="23">
    <source>
        <dbReference type="SAM" id="Phobius"/>
    </source>
</evidence>
<gene>
    <name evidence="25" type="ORF">MMIC_P0198</name>
</gene>
<evidence type="ECO:0000256" key="11">
    <source>
        <dbReference type="ARBA" id="ARBA00022737"/>
    </source>
</evidence>
<sequence>MDTHNNSEKPQDTGHEWDGIRELTNPPPRWWLISFHIGWIWCIIYFLLYPSIPLINGSNEGLLGWTQIKEFKEAVAENDAVKAPYVEKLKAMSASDIMADAELRNFAESAAKAVYGDNCAACHGAGGEGAEGLFPVLADDNWLYGGDIDTIIETITDGRMGDMPAHADMLEAEQIETLTDFVIALPKGEASKAGWAMFEEAGCMGCHGDNAKGGALNDDTYSGAVNLTDQVWRFGGNREEVLRTIRYGVNQDDVAQTRSAIMPAFGEKLTAEQIKILAIKIHAMGGGQ</sequence>
<dbReference type="PRINTS" id="PR00605">
    <property type="entry name" value="CYTCHROMECIC"/>
</dbReference>
<evidence type="ECO:0000256" key="21">
    <source>
        <dbReference type="PIRSR" id="PIRSR000006-2"/>
    </source>
</evidence>
<keyword evidence="8 19" id="KW-0679">Respiratory chain</keyword>
<keyword evidence="15 19" id="KW-0560">Oxidoreductase</keyword>
<dbReference type="Gene3D" id="1.10.760.10">
    <property type="entry name" value="Cytochrome c-like domain"/>
    <property type="match status" value="2"/>
</dbReference>
<dbReference type="PROSITE" id="PS51007">
    <property type="entry name" value="CYTC"/>
    <property type="match status" value="2"/>
</dbReference>
<protein>
    <recommendedName>
        <fullName evidence="19">Cbb3-type cytochrome c oxidase subunit</fullName>
    </recommendedName>
</protein>
<dbReference type="UniPathway" id="UPA00705"/>
<evidence type="ECO:0000256" key="13">
    <source>
        <dbReference type="ARBA" id="ARBA00022982"/>
    </source>
</evidence>
<comment type="cofactor">
    <cofactor evidence="19 21">
        <name>heme c</name>
        <dbReference type="ChEBI" id="CHEBI:61717"/>
    </cofactor>
    <text evidence="19 21">Binds 2 heme C groups per subunit.</text>
</comment>
<dbReference type="Pfam" id="PF14715">
    <property type="entry name" value="FixP_N"/>
    <property type="match status" value="1"/>
</dbReference>
<organism evidence="25 26">
    <name type="scientific">Mariprofundus micogutta</name>
    <dbReference type="NCBI Taxonomy" id="1921010"/>
    <lineage>
        <taxon>Bacteria</taxon>
        <taxon>Pseudomonadati</taxon>
        <taxon>Pseudomonadota</taxon>
        <taxon>Candidatius Mariprofundia</taxon>
        <taxon>Mariprofundales</taxon>
        <taxon>Mariprofundaceae</taxon>
        <taxon>Mariprofundus</taxon>
    </lineage>
</organism>
<evidence type="ECO:0000256" key="3">
    <source>
        <dbReference type="ARBA" id="ARBA00006113"/>
    </source>
</evidence>
<keyword evidence="12 19" id="KW-0375">Hydrogen ion transport</keyword>
<dbReference type="GO" id="GO:0020037">
    <property type="term" value="F:heme binding"/>
    <property type="evidence" value="ECO:0007669"/>
    <property type="project" value="InterPro"/>
</dbReference>
<keyword evidence="5 19" id="KW-1003">Cell membrane</keyword>
<evidence type="ECO:0000313" key="26">
    <source>
        <dbReference type="Proteomes" id="UP000231632"/>
    </source>
</evidence>
<dbReference type="RefSeq" id="WP_072658449.1">
    <property type="nucleotide sequence ID" value="NZ_BDFD01000001.1"/>
</dbReference>
<feature type="domain" description="Cytochrome c" evidence="24">
    <location>
        <begin position="106"/>
        <end position="186"/>
    </location>
</feature>